<feature type="domain" description="SpoVT-AbrB" evidence="2">
    <location>
        <begin position="13"/>
        <end position="58"/>
    </location>
</feature>
<dbReference type="Gene3D" id="2.10.260.10">
    <property type="match status" value="1"/>
</dbReference>
<name>A0A830E790_9EURY</name>
<dbReference type="GO" id="GO:0003677">
    <property type="term" value="F:DNA binding"/>
    <property type="evidence" value="ECO:0007669"/>
    <property type="project" value="InterPro"/>
</dbReference>
<dbReference type="EMBL" id="BMOC01000001">
    <property type="protein sequence ID" value="GGI96100.1"/>
    <property type="molecule type" value="Genomic_DNA"/>
</dbReference>
<gene>
    <name evidence="3" type="ORF">GCM10008995_02700</name>
</gene>
<protein>
    <recommendedName>
        <fullName evidence="2">SpoVT-AbrB domain-containing protein</fullName>
    </recommendedName>
</protein>
<accession>A0A830E790</accession>
<dbReference type="NCBIfam" id="TIGR01439">
    <property type="entry name" value="lp_hng_hel_AbrB"/>
    <property type="match status" value="1"/>
</dbReference>
<dbReference type="AlphaFoldDB" id="A0A830E790"/>
<proteinExistence type="predicted"/>
<reference evidence="3" key="2">
    <citation type="submission" date="2020-09" db="EMBL/GenBank/DDBJ databases">
        <authorList>
            <person name="Sun Q."/>
            <person name="Ohkuma M."/>
        </authorList>
    </citation>
    <scope>NUCLEOTIDE SEQUENCE</scope>
    <source>
        <strain evidence="3">JCM 14359</strain>
    </source>
</reference>
<keyword evidence="4" id="KW-1185">Reference proteome</keyword>
<dbReference type="SUPFAM" id="SSF89447">
    <property type="entry name" value="AbrB/MazE/MraZ-like"/>
    <property type="match status" value="1"/>
</dbReference>
<dbReference type="InterPro" id="IPR037914">
    <property type="entry name" value="SpoVT-AbrB_sf"/>
</dbReference>
<dbReference type="Pfam" id="PF04014">
    <property type="entry name" value="MazE_antitoxin"/>
    <property type="match status" value="1"/>
</dbReference>
<comment type="caution">
    <text evidence="3">The sequence shown here is derived from an EMBL/GenBank/DDBJ whole genome shotgun (WGS) entry which is preliminary data.</text>
</comment>
<feature type="compositionally biased region" description="Polar residues" evidence="1">
    <location>
        <begin position="56"/>
        <end position="77"/>
    </location>
</feature>
<dbReference type="PROSITE" id="PS51740">
    <property type="entry name" value="SPOVT_ABRB"/>
    <property type="match status" value="1"/>
</dbReference>
<dbReference type="InterPro" id="IPR007159">
    <property type="entry name" value="SpoVT-AbrB_dom"/>
</dbReference>
<dbReference type="Proteomes" id="UP000653099">
    <property type="component" value="Unassembled WGS sequence"/>
</dbReference>
<evidence type="ECO:0000313" key="3">
    <source>
        <dbReference type="EMBL" id="GGI96100.1"/>
    </source>
</evidence>
<dbReference type="RefSeq" id="WP_188785582.1">
    <property type="nucleotide sequence ID" value="NZ_BMOC01000001.1"/>
</dbReference>
<sequence length="90" mass="9700">MGKTSLKADSGEEITLRVDDRGRVTLPKAVRDRLGIESNDTIPATLVGSVLELNPKPSSKLETATANRESWENTTPTDAGETLFGSIDQE</sequence>
<evidence type="ECO:0000256" key="1">
    <source>
        <dbReference type="SAM" id="MobiDB-lite"/>
    </source>
</evidence>
<evidence type="ECO:0000313" key="4">
    <source>
        <dbReference type="Proteomes" id="UP000653099"/>
    </source>
</evidence>
<evidence type="ECO:0000259" key="2">
    <source>
        <dbReference type="PROSITE" id="PS51740"/>
    </source>
</evidence>
<dbReference type="OrthoDB" id="30861at2157"/>
<feature type="region of interest" description="Disordered" evidence="1">
    <location>
        <begin position="56"/>
        <end position="90"/>
    </location>
</feature>
<reference evidence="3" key="1">
    <citation type="journal article" date="2014" name="Int. J. Syst. Evol. Microbiol.">
        <title>Complete genome sequence of Corynebacterium casei LMG S-19264T (=DSM 44701T), isolated from a smear-ripened cheese.</title>
        <authorList>
            <consortium name="US DOE Joint Genome Institute (JGI-PGF)"/>
            <person name="Walter F."/>
            <person name="Albersmeier A."/>
            <person name="Kalinowski J."/>
            <person name="Ruckert C."/>
        </authorList>
    </citation>
    <scope>NUCLEOTIDE SEQUENCE</scope>
    <source>
        <strain evidence="3">JCM 14359</strain>
    </source>
</reference>
<organism evidence="3 4">
    <name type="scientific">Halobellus salinus</name>
    <dbReference type="NCBI Taxonomy" id="931585"/>
    <lineage>
        <taxon>Archaea</taxon>
        <taxon>Methanobacteriati</taxon>
        <taxon>Methanobacteriota</taxon>
        <taxon>Stenosarchaea group</taxon>
        <taxon>Halobacteria</taxon>
        <taxon>Halobacteriales</taxon>
        <taxon>Haloferacaceae</taxon>
        <taxon>Halobellus</taxon>
    </lineage>
</organism>
<dbReference type="SMART" id="SM00966">
    <property type="entry name" value="SpoVT_AbrB"/>
    <property type="match status" value="1"/>
</dbReference>